<dbReference type="GeneID" id="36325378"/>
<gene>
    <name evidence="1" type="ORF">POSPLADRAFT_1053608</name>
</gene>
<dbReference type="RefSeq" id="XP_024341590.1">
    <property type="nucleotide sequence ID" value="XM_024480428.1"/>
</dbReference>
<dbReference type="Proteomes" id="UP000194127">
    <property type="component" value="Unassembled WGS sequence"/>
</dbReference>
<dbReference type="EMBL" id="KZ110593">
    <property type="protein sequence ID" value="OSX64796.1"/>
    <property type="molecule type" value="Genomic_DNA"/>
</dbReference>
<reference evidence="1 2" key="1">
    <citation type="submission" date="2017-04" db="EMBL/GenBank/DDBJ databases">
        <title>Genome Sequence of the Model Brown-Rot Fungus Postia placenta SB12.</title>
        <authorList>
            <consortium name="DOE Joint Genome Institute"/>
            <person name="Gaskell J."/>
            <person name="Kersten P."/>
            <person name="Larrondo L.F."/>
            <person name="Canessa P."/>
            <person name="Martinez D."/>
            <person name="Hibbett D."/>
            <person name="Schmoll M."/>
            <person name="Kubicek C.P."/>
            <person name="Martinez A.T."/>
            <person name="Yadav J."/>
            <person name="Master E."/>
            <person name="Magnuson J.K."/>
            <person name="James T."/>
            <person name="Yaver D."/>
            <person name="Berka R."/>
            <person name="Labutti K."/>
            <person name="Lipzen A."/>
            <person name="Aerts A."/>
            <person name="Barry K."/>
            <person name="Henrissat B."/>
            <person name="Blanchette R."/>
            <person name="Grigoriev I."/>
            <person name="Cullen D."/>
        </authorList>
    </citation>
    <scope>NUCLEOTIDE SEQUENCE [LARGE SCALE GENOMIC DNA]</scope>
    <source>
        <strain evidence="1 2">MAD-698-R-SB12</strain>
    </source>
</reference>
<dbReference type="AlphaFoldDB" id="A0A1X6N8M0"/>
<name>A0A1X6N8M0_9APHY</name>
<protein>
    <submittedName>
        <fullName evidence="1">Uncharacterized protein</fullName>
    </submittedName>
</protein>
<organism evidence="1 2">
    <name type="scientific">Postia placenta MAD-698-R-SB12</name>
    <dbReference type="NCBI Taxonomy" id="670580"/>
    <lineage>
        <taxon>Eukaryota</taxon>
        <taxon>Fungi</taxon>
        <taxon>Dikarya</taxon>
        <taxon>Basidiomycota</taxon>
        <taxon>Agaricomycotina</taxon>
        <taxon>Agaricomycetes</taxon>
        <taxon>Polyporales</taxon>
        <taxon>Adustoporiaceae</taxon>
        <taxon>Rhodonia</taxon>
    </lineage>
</organism>
<accession>A0A1X6N8M0</accession>
<evidence type="ECO:0000313" key="1">
    <source>
        <dbReference type="EMBL" id="OSX64796.1"/>
    </source>
</evidence>
<evidence type="ECO:0000313" key="2">
    <source>
        <dbReference type="Proteomes" id="UP000194127"/>
    </source>
</evidence>
<keyword evidence="2" id="KW-1185">Reference proteome</keyword>
<proteinExistence type="predicted"/>
<sequence>MTLKQLCIVCNKRSIQQNLIKVIGELPLLTNIELVHRLDANSIFEPNPIKSARVIPPPEVPPIMHHLVQLRLIAEPVWSANILNHFHFPELSSLDIFCHDNPRKMRVLEAALRPKLYSLGRMDTACVWGFDHDVVFMELQRTENEMGHLALSYSQRRKNGIAWKPTSLWNTILTLPIASGISTMHITGKAPGLWQAMYHLSAECFPRLHRLVLEKVNVLQTTPWVPLTLTTTLVGALSLRARECKRLATIHMDHCHYVQDASCISQLKNFTDWVYWVNVDGTEEECIPPPVLPWVMAIDLETLEQIMRVARNDARD</sequence>